<evidence type="ECO:0000313" key="24">
    <source>
        <dbReference type="EMBL" id="MFD2466218.1"/>
    </source>
</evidence>
<evidence type="ECO:0000256" key="23">
    <source>
        <dbReference type="SAM" id="Phobius"/>
    </source>
</evidence>
<evidence type="ECO:0000256" key="17">
    <source>
        <dbReference type="ARBA" id="ARBA00041185"/>
    </source>
</evidence>
<name>A0ABW5GZ56_9PSEU</name>
<feature type="transmembrane region" description="Helical" evidence="23">
    <location>
        <begin position="276"/>
        <end position="303"/>
    </location>
</feature>
<keyword evidence="3" id="KW-1003">Cell membrane</keyword>
<sequence length="438" mass="46657">MGTTRNRRSRVPVAIVGWLSRPLASFHLVLALCGLLTLLGVIMVLSASSAQPGGVYSTFQKHVIFVLIGLVALWAGLRIPLRRIRSLSPMLMLVTLALLALVLSPLGAKVNGAQRWFALGPLTLQPVEVAKVALTLWGAHILVVKARLLHHWRHLLVPLVPVALLMFALVMAQPNLSGTISLGIVLLSLLWFSGAPGRLFGALLAGGVAGFVVLALVADYRLARVLSFLSPDADTSGAGYQAVQAQYALAEGGLFGVGLGQGASKWKYLPNVQNDFIFALIGEELGFLGCAVVLLLFGGLALVGLRIATRNLDPWIRIVAATITVLLVAQAAVNIGYVVNALPVTGVTLPLVSYGGTSLIVTMFLFGVLASCARHEPAAVADLNHLGPGKIGRILRLPVPEPYRPVRTPGKTARARRPEPAPKRRRTPQLAEGQRTKR</sequence>
<evidence type="ECO:0000256" key="14">
    <source>
        <dbReference type="ARBA" id="ARBA00032370"/>
    </source>
</evidence>
<gene>
    <name evidence="24" type="primary">ftsW</name>
    <name evidence="24" type="ORF">ACFSVL_02360</name>
</gene>
<protein>
    <recommendedName>
        <fullName evidence="17">Probable peptidoglycan glycosyltransferase FtsW</fullName>
        <ecNumber evidence="19">2.4.99.28</ecNumber>
    </recommendedName>
    <alternativeName>
        <fullName evidence="18">Cell division protein FtsW</fullName>
    </alternativeName>
    <alternativeName>
        <fullName evidence="15">Cell wall polymerase</fullName>
    </alternativeName>
    <alternativeName>
        <fullName evidence="14">Peptidoglycan polymerase</fullName>
    </alternativeName>
</protein>
<evidence type="ECO:0000256" key="12">
    <source>
        <dbReference type="ARBA" id="ARBA00023306"/>
    </source>
</evidence>
<keyword evidence="5" id="KW-0328">Glycosyltransferase</keyword>
<dbReference type="Proteomes" id="UP001597483">
    <property type="component" value="Unassembled WGS sequence"/>
</dbReference>
<evidence type="ECO:0000256" key="1">
    <source>
        <dbReference type="ARBA" id="ARBA00004651"/>
    </source>
</evidence>
<evidence type="ECO:0000256" key="13">
    <source>
        <dbReference type="ARBA" id="ARBA00023316"/>
    </source>
</evidence>
<evidence type="ECO:0000256" key="15">
    <source>
        <dbReference type="ARBA" id="ARBA00033270"/>
    </source>
</evidence>
<keyword evidence="25" id="KW-1185">Reference proteome</keyword>
<evidence type="ECO:0000256" key="8">
    <source>
        <dbReference type="ARBA" id="ARBA00022960"/>
    </source>
</evidence>
<keyword evidence="12" id="KW-0131">Cell cycle</keyword>
<evidence type="ECO:0000256" key="6">
    <source>
        <dbReference type="ARBA" id="ARBA00022679"/>
    </source>
</evidence>
<evidence type="ECO:0000256" key="5">
    <source>
        <dbReference type="ARBA" id="ARBA00022676"/>
    </source>
</evidence>
<evidence type="ECO:0000313" key="25">
    <source>
        <dbReference type="Proteomes" id="UP001597483"/>
    </source>
</evidence>
<keyword evidence="4" id="KW-0132">Cell division</keyword>
<keyword evidence="6" id="KW-0808">Transferase</keyword>
<comment type="pathway">
    <text evidence="2">Cell wall biogenesis; peptidoglycan biosynthesis.</text>
</comment>
<dbReference type="InterPro" id="IPR001182">
    <property type="entry name" value="FtsW/RodA"/>
</dbReference>
<keyword evidence="13" id="KW-0961">Cell wall biogenesis/degradation</keyword>
<feature type="transmembrane region" description="Helical" evidence="23">
    <location>
        <begin position="351"/>
        <end position="370"/>
    </location>
</feature>
<comment type="similarity">
    <text evidence="16">Belongs to the SEDS family. FtsW subfamily.</text>
</comment>
<feature type="region of interest" description="Disordered" evidence="22">
    <location>
        <begin position="401"/>
        <end position="438"/>
    </location>
</feature>
<dbReference type="EC" id="2.4.99.28" evidence="19"/>
<comment type="catalytic activity">
    <reaction evidence="20">
        <text>[GlcNAc-(1-&gt;4)-Mur2Ac(oyl-L-Ala-gamma-D-Glu-L-Lys-D-Ala-D-Ala)](n)-di-trans,octa-cis-undecaprenyl diphosphate + beta-D-GlcNAc-(1-&gt;4)-Mur2Ac(oyl-L-Ala-gamma-D-Glu-L-Lys-D-Ala-D-Ala)-di-trans,octa-cis-undecaprenyl diphosphate = [GlcNAc-(1-&gt;4)-Mur2Ac(oyl-L-Ala-gamma-D-Glu-L-Lys-D-Ala-D-Ala)](n+1)-di-trans,octa-cis-undecaprenyl diphosphate + di-trans,octa-cis-undecaprenyl diphosphate + H(+)</text>
        <dbReference type="Rhea" id="RHEA:23708"/>
        <dbReference type="Rhea" id="RHEA-COMP:9602"/>
        <dbReference type="Rhea" id="RHEA-COMP:9603"/>
        <dbReference type="ChEBI" id="CHEBI:15378"/>
        <dbReference type="ChEBI" id="CHEBI:58405"/>
        <dbReference type="ChEBI" id="CHEBI:60033"/>
        <dbReference type="ChEBI" id="CHEBI:78435"/>
        <dbReference type="EC" id="2.4.99.28"/>
    </reaction>
</comment>
<organism evidence="24 25">
    <name type="scientific">Amycolatopsis silviterrae</name>
    <dbReference type="NCBI Taxonomy" id="1656914"/>
    <lineage>
        <taxon>Bacteria</taxon>
        <taxon>Bacillati</taxon>
        <taxon>Actinomycetota</taxon>
        <taxon>Actinomycetes</taxon>
        <taxon>Pseudonocardiales</taxon>
        <taxon>Pseudonocardiaceae</taxon>
        <taxon>Amycolatopsis</taxon>
    </lineage>
</organism>
<evidence type="ECO:0000256" key="3">
    <source>
        <dbReference type="ARBA" id="ARBA00022475"/>
    </source>
</evidence>
<evidence type="ECO:0000256" key="10">
    <source>
        <dbReference type="ARBA" id="ARBA00022989"/>
    </source>
</evidence>
<evidence type="ECO:0000256" key="11">
    <source>
        <dbReference type="ARBA" id="ARBA00023136"/>
    </source>
</evidence>
<dbReference type="RefSeq" id="WP_378299940.1">
    <property type="nucleotide sequence ID" value="NZ_JBHUKS010000003.1"/>
</dbReference>
<keyword evidence="9" id="KW-0573">Peptidoglycan synthesis</keyword>
<dbReference type="PANTHER" id="PTHR30474">
    <property type="entry name" value="CELL CYCLE PROTEIN"/>
    <property type="match status" value="1"/>
</dbReference>
<dbReference type="Pfam" id="PF01098">
    <property type="entry name" value="FTSW_RODA_SPOVE"/>
    <property type="match status" value="1"/>
</dbReference>
<feature type="transmembrane region" description="Helical" evidence="23">
    <location>
        <begin position="59"/>
        <end position="77"/>
    </location>
</feature>
<evidence type="ECO:0000256" key="4">
    <source>
        <dbReference type="ARBA" id="ARBA00022618"/>
    </source>
</evidence>
<evidence type="ECO:0000256" key="19">
    <source>
        <dbReference type="ARBA" id="ARBA00044770"/>
    </source>
</evidence>
<keyword evidence="10 23" id="KW-1133">Transmembrane helix</keyword>
<feature type="transmembrane region" description="Helical" evidence="23">
    <location>
        <begin position="28"/>
        <end position="47"/>
    </location>
</feature>
<evidence type="ECO:0000256" key="21">
    <source>
        <dbReference type="ARBA" id="ARBA00049966"/>
    </source>
</evidence>
<keyword evidence="11 23" id="KW-0472">Membrane</keyword>
<comment type="subcellular location">
    <subcellularLocation>
        <location evidence="1">Cell membrane</location>
        <topology evidence="1">Multi-pass membrane protein</topology>
    </subcellularLocation>
</comment>
<reference evidence="25" key="1">
    <citation type="journal article" date="2019" name="Int. J. Syst. Evol. Microbiol.">
        <title>The Global Catalogue of Microorganisms (GCM) 10K type strain sequencing project: providing services to taxonomists for standard genome sequencing and annotation.</title>
        <authorList>
            <consortium name="The Broad Institute Genomics Platform"/>
            <consortium name="The Broad Institute Genome Sequencing Center for Infectious Disease"/>
            <person name="Wu L."/>
            <person name="Ma J."/>
        </authorList>
    </citation>
    <scope>NUCLEOTIDE SEQUENCE [LARGE SCALE GENOMIC DNA]</scope>
    <source>
        <strain evidence="25">CGMCC 4.7641</strain>
    </source>
</reference>
<feature type="transmembrane region" description="Helical" evidence="23">
    <location>
        <begin position="199"/>
        <end position="218"/>
    </location>
</feature>
<feature type="transmembrane region" description="Helical" evidence="23">
    <location>
        <begin position="151"/>
        <end position="170"/>
    </location>
</feature>
<dbReference type="PANTHER" id="PTHR30474:SF2">
    <property type="entry name" value="PEPTIDOGLYCAN GLYCOSYLTRANSFERASE FTSW-RELATED"/>
    <property type="match status" value="1"/>
</dbReference>
<evidence type="ECO:0000256" key="9">
    <source>
        <dbReference type="ARBA" id="ARBA00022984"/>
    </source>
</evidence>
<dbReference type="EMBL" id="JBHUKS010000003">
    <property type="protein sequence ID" value="MFD2466218.1"/>
    <property type="molecule type" value="Genomic_DNA"/>
</dbReference>
<dbReference type="InterPro" id="IPR013437">
    <property type="entry name" value="FtsW"/>
</dbReference>
<keyword evidence="7 23" id="KW-0812">Transmembrane</keyword>
<dbReference type="NCBIfam" id="TIGR02614">
    <property type="entry name" value="ftsW"/>
    <property type="match status" value="1"/>
</dbReference>
<evidence type="ECO:0000256" key="20">
    <source>
        <dbReference type="ARBA" id="ARBA00049902"/>
    </source>
</evidence>
<feature type="transmembrane region" description="Helical" evidence="23">
    <location>
        <begin position="315"/>
        <end position="339"/>
    </location>
</feature>
<proteinExistence type="inferred from homology"/>
<feature type="transmembrane region" description="Helical" evidence="23">
    <location>
        <begin position="128"/>
        <end position="144"/>
    </location>
</feature>
<keyword evidence="8" id="KW-0133">Cell shape</keyword>
<comment type="caution">
    <text evidence="24">The sequence shown here is derived from an EMBL/GenBank/DDBJ whole genome shotgun (WGS) entry which is preliminary data.</text>
</comment>
<evidence type="ECO:0000256" key="7">
    <source>
        <dbReference type="ARBA" id="ARBA00022692"/>
    </source>
</evidence>
<evidence type="ECO:0000256" key="18">
    <source>
        <dbReference type="ARBA" id="ARBA00041418"/>
    </source>
</evidence>
<feature type="transmembrane region" description="Helical" evidence="23">
    <location>
        <begin position="89"/>
        <end position="108"/>
    </location>
</feature>
<accession>A0ABW5GZ56</accession>
<evidence type="ECO:0000256" key="2">
    <source>
        <dbReference type="ARBA" id="ARBA00004752"/>
    </source>
</evidence>
<feature type="transmembrane region" description="Helical" evidence="23">
    <location>
        <begin position="176"/>
        <end position="192"/>
    </location>
</feature>
<evidence type="ECO:0000256" key="16">
    <source>
        <dbReference type="ARBA" id="ARBA00038053"/>
    </source>
</evidence>
<comment type="function">
    <text evidence="21">Peptidoglycan polymerase that is essential for cell division.</text>
</comment>
<evidence type="ECO:0000256" key="22">
    <source>
        <dbReference type="SAM" id="MobiDB-lite"/>
    </source>
</evidence>